<dbReference type="RefSeq" id="WP_220781559.1">
    <property type="nucleotide sequence ID" value="NZ_BPEY01000045.1"/>
</dbReference>
<organism evidence="3 4">
    <name type="scientific">Shewanella sairae</name>
    <dbReference type="NCBI Taxonomy" id="190310"/>
    <lineage>
        <taxon>Bacteria</taxon>
        <taxon>Pseudomonadati</taxon>
        <taxon>Pseudomonadota</taxon>
        <taxon>Gammaproteobacteria</taxon>
        <taxon>Alteromonadales</taxon>
        <taxon>Shewanellaceae</taxon>
        <taxon>Shewanella</taxon>
    </lineage>
</organism>
<evidence type="ECO:0000313" key="4">
    <source>
        <dbReference type="Proteomes" id="UP000887104"/>
    </source>
</evidence>
<evidence type="ECO:0000259" key="2">
    <source>
        <dbReference type="PROSITE" id="PS51662"/>
    </source>
</evidence>
<dbReference type="Pfam" id="PF02333">
    <property type="entry name" value="Phytase"/>
    <property type="match status" value="1"/>
</dbReference>
<protein>
    <submittedName>
        <fullName evidence="3">Phytase</fullName>
    </submittedName>
</protein>
<reference evidence="3" key="1">
    <citation type="submission" date="2021-05" db="EMBL/GenBank/DDBJ databases">
        <title>Molecular characterization for Shewanella algae harboring chromosomal blaOXA-55-like strains isolated from clinical and environment sample.</title>
        <authorList>
            <person name="Ohama Y."/>
            <person name="Aoki K."/>
            <person name="Harada S."/>
            <person name="Moriya K."/>
            <person name="Ishii Y."/>
            <person name="Tateda K."/>
        </authorList>
    </citation>
    <scope>NUCLEOTIDE SEQUENCE</scope>
    <source>
        <strain evidence="3">JCM 11563</strain>
    </source>
</reference>
<dbReference type="Gene3D" id="2.120.10.30">
    <property type="entry name" value="TolB, C-terminal domain"/>
    <property type="match status" value="2"/>
</dbReference>
<evidence type="ECO:0000313" key="3">
    <source>
        <dbReference type="EMBL" id="GIU47224.1"/>
    </source>
</evidence>
<dbReference type="InterPro" id="IPR011042">
    <property type="entry name" value="6-blade_b-propeller_TolB-like"/>
</dbReference>
<gene>
    <name evidence="3" type="primary">phyS</name>
    <name evidence="3" type="ORF">TUM4438_25680</name>
</gene>
<dbReference type="PROSITE" id="PS51662">
    <property type="entry name" value="BP_PHYTASE"/>
    <property type="match status" value="2"/>
</dbReference>
<feature type="domain" description="BPP" evidence="2">
    <location>
        <begin position="1"/>
        <end position="274"/>
    </location>
</feature>
<proteinExistence type="predicted"/>
<feature type="chain" id="PRO_5045949726" evidence="1">
    <location>
        <begin position="24"/>
        <end position="609"/>
    </location>
</feature>
<dbReference type="SUPFAM" id="SSF50956">
    <property type="entry name" value="Thermostable phytase (3-phytase)"/>
    <property type="match status" value="2"/>
</dbReference>
<accession>A0ABQ4PI97</accession>
<name>A0ABQ4PI97_9GAMM</name>
<comment type="caution">
    <text evidence="3">The sequence shown here is derived from an EMBL/GenBank/DDBJ whole genome shotgun (WGS) entry which is preliminary data.</text>
</comment>
<sequence>MTFKHICVSSVLGFSLLSSVGCAAPSAEMGPQLAGGSETAKWQQKWLYASEKNGLVFADKQQLTTLVPGQFEYLAVYQDIALTYDTQVDQVQGIKLDMGNMQRFPLLPKRSFQVEWLCLQPRLADQNLYAWIGDDAGHAEQWLLTTKQQWQPQLVRTLSVAMGALKCSVDSHEQLYVIDNGQGLWRYPAAPNSPDESELVVSLADNALSGLTLVSDSPVMLDESGQLYNQLGAKLNSPFAADLSLESVYVTGEQIKAYSDEYDRFYQGQWLDSVTTEKAAAELIKEVPTAVESAISDRAGDTMDDPAIWVHPTAPEKSLILGTNKRWGLLSFNMQGEQVQALGVGRVNNVDIRQGVNLGGKPRDIAVASNRDRNSLSLFELNPEGELTQLAEQATPLTDIYGLCLYQPHADELYAFVNNKAGEVSQMALRWQGGQLTATEVRRLTVPSQPEGCVADDKQQRLFLGEENRGIWLFDLAGDTSASYPQINGEMIIQEGGPLVADIEGVALYQTGYDDYLVVSSQGNDSYLLYQSQAPYEYVGRFRIGVNGSEGHDGSAETDGLDVTSQAVGNGRWAQGMMVVQDGRNRMPDQNQNFKWVPWSEISQLLELK</sequence>
<feature type="domain" description="BPP" evidence="2">
    <location>
        <begin position="277"/>
        <end position="606"/>
    </location>
</feature>
<dbReference type="EMBL" id="BPEY01000045">
    <property type="protein sequence ID" value="GIU47224.1"/>
    <property type="molecule type" value="Genomic_DNA"/>
</dbReference>
<dbReference type="Proteomes" id="UP000887104">
    <property type="component" value="Unassembled WGS sequence"/>
</dbReference>
<feature type="signal peptide" evidence="1">
    <location>
        <begin position="1"/>
        <end position="23"/>
    </location>
</feature>
<keyword evidence="4" id="KW-1185">Reference proteome</keyword>
<dbReference type="PROSITE" id="PS51257">
    <property type="entry name" value="PROKAR_LIPOPROTEIN"/>
    <property type="match status" value="1"/>
</dbReference>
<dbReference type="InterPro" id="IPR003431">
    <property type="entry name" value="B-propeller_Phytase"/>
</dbReference>
<keyword evidence="1" id="KW-0732">Signal</keyword>
<evidence type="ECO:0000256" key="1">
    <source>
        <dbReference type="SAM" id="SignalP"/>
    </source>
</evidence>